<comment type="caution">
    <text evidence="1">The sequence shown here is derived from an EMBL/GenBank/DDBJ whole genome shotgun (WGS) entry which is preliminary data.</text>
</comment>
<organism evidence="1 2">
    <name type="scientific">Pasteurella atlantica</name>
    <dbReference type="NCBI Taxonomy" id="2827233"/>
    <lineage>
        <taxon>Bacteria</taxon>
        <taxon>Pseudomonadati</taxon>
        <taxon>Pseudomonadota</taxon>
        <taxon>Gammaproteobacteria</taxon>
        <taxon>Pasteurellales</taxon>
        <taxon>Pasteurellaceae</taxon>
        <taxon>Pasteurella</taxon>
    </lineage>
</organism>
<protein>
    <submittedName>
        <fullName evidence="1">Uncharacterized protein</fullName>
    </submittedName>
</protein>
<gene>
    <name evidence="1" type="ORF">QJU78_00560</name>
</gene>
<name>A0AAW8CMI1_9PAST</name>
<dbReference type="RefSeq" id="WP_211596938.1">
    <property type="nucleotide sequence ID" value="NZ_JAGRQI010000001.1"/>
</dbReference>
<dbReference type="Proteomes" id="UP001230466">
    <property type="component" value="Unassembled WGS sequence"/>
</dbReference>
<dbReference type="EMBL" id="JASAYJ010000001">
    <property type="protein sequence ID" value="MDP8186275.1"/>
    <property type="molecule type" value="Genomic_DNA"/>
</dbReference>
<proteinExistence type="predicted"/>
<dbReference type="AlphaFoldDB" id="A0AAW8CMI1"/>
<sequence>MGLILSEQANVEINISGKTDGYIIYVTVTILDHKKLIAEKEFRIRNKFWGDITDVKRNGNYKTQLIFLTQDTFWNNVLELTGVVKPQYKLIEHFIKEQINVIIFKQKQTVFKAKLIKQPNILHLSAITKGEYGNSWCNDAEFNYRDDLLETSNVLYKKISSKNTGFIPIERVSRSEKLLCSRNYIYQFSFYYPPTNFNQEPKEQGYYQIMIYDKKGKNLANFKYIIPTRCWFGKNILRYFNVRKQDIIIGIEEKIENEGVQKLPATTLRNRYLFYKLPTTN</sequence>
<reference evidence="1" key="1">
    <citation type="journal article" date="2023" name="Front. Microbiol.">
        <title>Phylogeography and host specificity of Pasteurellaceae pathogenic to sea-farmed fish in the north-east Atlantic.</title>
        <authorList>
            <person name="Gulla S."/>
            <person name="Colquhoun D.J."/>
            <person name="Olsen A.B."/>
            <person name="Spilsberg B."/>
            <person name="Lagesen K."/>
            <person name="Aakesson C.P."/>
            <person name="Strom S."/>
            <person name="Manji F."/>
            <person name="Birkbeck T.H."/>
            <person name="Nilsen H.K."/>
        </authorList>
    </citation>
    <scope>NUCLEOTIDE SEQUENCE</scope>
    <source>
        <strain evidence="1">VIB1234</strain>
    </source>
</reference>
<evidence type="ECO:0000313" key="2">
    <source>
        <dbReference type="Proteomes" id="UP001230466"/>
    </source>
</evidence>
<evidence type="ECO:0000313" key="1">
    <source>
        <dbReference type="EMBL" id="MDP8186275.1"/>
    </source>
</evidence>
<accession>A0AAW8CMI1</accession>